<sequence length="1196" mass="135685">MALQMLKETAISHIVQGALDKAWSCLQNGYELFLGAQNHLVKIRDSLKEIRDFIVIAEGSPIKDPKLMELLEKLKDAAYDAEDLLEEYEIADRRRSEEAENRTNKVRRVVNSLVTTTPVIMPIKLKELSERLEAIKAVGHTFQLEEKVTNLGTEVRERRETHPFVHESQVLGREDEKMEIVTSLLSTKLDHVSAIAIVGIGGLGKTTLAQSVFNDDAVQNYFDPKIWICVSDNLVPDNFDIKRLGNKILEGATRVHCNLSDLVELQRCLQEELGGKRFLLVLDDVWNEEPSKWHGTNGLRGLLLCGGKESRIVVTTRSEKVASIMSNIQTYSLNPLPKAACWSLFCRHAFGNPTEEAARSKLEPIGRQIVEKCKGNPLAVTTVGGLLQDKRSESRWKSVRDSEMWSLPEETEKGILPALRLSYNYLRPHLKQCFAICAIFPQDYKIEKDLVIKLWMAHGFIPTNQGMELEDVGIEIFDELVMRSFFQDVEENVKIYKPRRNGYGFLYDGTTFRMHDLMHDLAHSVMENEYRVVLNCKSKDISPRIRHVSSNGLGILAASLPKAQMLRTYVMLEQVASRFLPAAFQFPCDVGLFKCLRALDFMRQDKQEVEKQLLTSLGNLQHLRYLNLSDTLIEMLPESLTSLCFLQTLILIHCTMLCELPKEMSKLTNLRCLDISHCDKLNHMPPKMGQLSCLQELSNFIVGRTKEIACSGIGELQGLNLRGLLKIQLLKNITGAIIDVPRDTLINKPNLTSLDLMWESSTSRYVKFGDLEEDGVRGVLEKQVLQGLQPHRSLKKLGIFHYGGLNFSSWMMDTTLTELVEIKLSGCWRCSHLPPLGELPFLKVLEINGLKNVECIGNEFYGNEVSGGFPSLEELEICDMEKLKTWSGLEWKGERVFPSLVELKIWSCPMLSTLEFFPDIKDLNVDQGMMQSLKKLKSMNISFCGQLQFFLMGPHNLTSFESMHQQNCNQSSFANEDQIRGQSSLQKLLIRNCNKLIFSSLGLRYLSSLKSLRINGSNEFVHVAHELSFLTNLQSLTLSRCHGLKSLPEGIGNLTSLQDLMIWSCDKLIFSSLGLRYLSSLKFLMIDGSNEFAHMAHELSFLTNLQYLWLGRCHGLKSLPEGIGNLTSLRVLNIHSCPEMASLPRELQRLSALNELVIYECPTLETRCMKDIGEDWDKIQHIPRISINGRDLIARD</sequence>
<reference evidence="1 2" key="1">
    <citation type="journal article" date="2022" name="Hortic Res">
        <title>A haplotype resolved chromosomal level avocado genome allows analysis of novel avocado genes.</title>
        <authorList>
            <person name="Nath O."/>
            <person name="Fletcher S.J."/>
            <person name="Hayward A."/>
            <person name="Shaw L.M."/>
            <person name="Masouleh A.K."/>
            <person name="Furtado A."/>
            <person name="Henry R.J."/>
            <person name="Mitter N."/>
        </authorList>
    </citation>
    <scope>NUCLEOTIDE SEQUENCE [LARGE SCALE GENOMIC DNA]</scope>
    <source>
        <strain evidence="2">cv. Hass</strain>
    </source>
</reference>
<gene>
    <name evidence="1" type="ORF">MRB53_009455</name>
</gene>
<dbReference type="EMBL" id="CM056811">
    <property type="protein sequence ID" value="KAJ8635188.1"/>
    <property type="molecule type" value="Genomic_DNA"/>
</dbReference>
<accession>A0ACC2LPT8</accession>
<keyword evidence="2" id="KW-1185">Reference proteome</keyword>
<organism evidence="1 2">
    <name type="scientific">Persea americana</name>
    <name type="common">Avocado</name>
    <dbReference type="NCBI Taxonomy" id="3435"/>
    <lineage>
        <taxon>Eukaryota</taxon>
        <taxon>Viridiplantae</taxon>
        <taxon>Streptophyta</taxon>
        <taxon>Embryophyta</taxon>
        <taxon>Tracheophyta</taxon>
        <taxon>Spermatophyta</taxon>
        <taxon>Magnoliopsida</taxon>
        <taxon>Magnoliidae</taxon>
        <taxon>Laurales</taxon>
        <taxon>Lauraceae</taxon>
        <taxon>Persea</taxon>
    </lineage>
</organism>
<evidence type="ECO:0000313" key="1">
    <source>
        <dbReference type="EMBL" id="KAJ8635188.1"/>
    </source>
</evidence>
<protein>
    <submittedName>
        <fullName evidence="1">Uncharacterized protein</fullName>
    </submittedName>
</protein>
<name>A0ACC2LPT8_PERAE</name>
<dbReference type="Proteomes" id="UP001234297">
    <property type="component" value="Chromosome 3"/>
</dbReference>
<comment type="caution">
    <text evidence="1">The sequence shown here is derived from an EMBL/GenBank/DDBJ whole genome shotgun (WGS) entry which is preliminary data.</text>
</comment>
<proteinExistence type="predicted"/>
<evidence type="ECO:0000313" key="2">
    <source>
        <dbReference type="Proteomes" id="UP001234297"/>
    </source>
</evidence>